<dbReference type="InParanoid" id="D8U7L4"/>
<keyword evidence="3" id="KW-1185">Reference proteome</keyword>
<proteinExistence type="predicted"/>
<evidence type="ECO:0000256" key="1">
    <source>
        <dbReference type="SAM" id="MobiDB-lite"/>
    </source>
</evidence>
<name>D8U7L4_VOLCA</name>
<dbReference type="Proteomes" id="UP000001058">
    <property type="component" value="Unassembled WGS sequence"/>
</dbReference>
<feature type="compositionally biased region" description="Acidic residues" evidence="1">
    <location>
        <begin position="326"/>
        <end position="343"/>
    </location>
</feature>
<gene>
    <name evidence="2" type="ORF">VOLCADRAFT_106470</name>
</gene>
<dbReference type="RefSeq" id="XP_002954680.1">
    <property type="nucleotide sequence ID" value="XM_002954634.1"/>
</dbReference>
<protein>
    <submittedName>
        <fullName evidence="2">Uncharacterized protein</fullName>
    </submittedName>
</protein>
<dbReference type="EMBL" id="GL378365">
    <property type="protein sequence ID" value="EFJ44321.1"/>
    <property type="molecule type" value="Genomic_DNA"/>
</dbReference>
<evidence type="ECO:0000313" key="3">
    <source>
        <dbReference type="Proteomes" id="UP000001058"/>
    </source>
</evidence>
<dbReference type="AlphaFoldDB" id="D8U7L4"/>
<sequence>MLAWEGAILAGAFLVAIAHVAASAYMMERFDERTRRTSLVRYYQQRTELAAEAVRHLQESIDYYSRHTAAVERQLECSTAGSRECRRRLAERRRQLEAEVTASLAGGGSGGGGGGPLAAALAPCRALYLRWQLDRWRRELEHWDAGAHHLEQSLAHDQRLVNTARDKLRSLVRELRKEATTYDTLYSRLQAWRNYSCRTVVFSGGGQLPTILPELGLYGSAEEPRRRHRGGQGTDSAADGDGDGNKDDVADGDGCNTDVTASGGVCEVGGGGGGGGGAGGTESSGSAVIWCWTMQIYTPRWMDDDDDAGLDLLSSTPRGAEAPGDREEDDYDDDDDEEEEEGEGGEHGAGGSGGLPGFLAELWGLGGTHRS</sequence>
<reference evidence="2 3" key="1">
    <citation type="journal article" date="2010" name="Science">
        <title>Genomic analysis of organismal complexity in the multicellular green alga Volvox carteri.</title>
        <authorList>
            <person name="Prochnik S.E."/>
            <person name="Umen J."/>
            <person name="Nedelcu A.M."/>
            <person name="Hallmann A."/>
            <person name="Miller S.M."/>
            <person name="Nishii I."/>
            <person name="Ferris P."/>
            <person name="Kuo A."/>
            <person name="Mitros T."/>
            <person name="Fritz-Laylin L.K."/>
            <person name="Hellsten U."/>
            <person name="Chapman J."/>
            <person name="Simakov O."/>
            <person name="Rensing S.A."/>
            <person name="Terry A."/>
            <person name="Pangilinan J."/>
            <person name="Kapitonov V."/>
            <person name="Jurka J."/>
            <person name="Salamov A."/>
            <person name="Shapiro H."/>
            <person name="Schmutz J."/>
            <person name="Grimwood J."/>
            <person name="Lindquist E."/>
            <person name="Lucas S."/>
            <person name="Grigoriev I.V."/>
            <person name="Schmitt R."/>
            <person name="Kirk D."/>
            <person name="Rokhsar D.S."/>
        </authorList>
    </citation>
    <scope>NUCLEOTIDE SEQUENCE [LARGE SCALE GENOMIC DNA]</scope>
    <source>
        <strain evidence="3">f. Nagariensis / Eve</strain>
    </source>
</reference>
<evidence type="ECO:0000313" key="2">
    <source>
        <dbReference type="EMBL" id="EFJ44321.1"/>
    </source>
</evidence>
<accession>D8U7L4</accession>
<feature type="region of interest" description="Disordered" evidence="1">
    <location>
        <begin position="308"/>
        <end position="371"/>
    </location>
</feature>
<feature type="compositionally biased region" description="Gly residues" evidence="1">
    <location>
        <begin position="347"/>
        <end position="356"/>
    </location>
</feature>
<organism evidence="3">
    <name type="scientific">Volvox carteri f. nagariensis</name>
    <dbReference type="NCBI Taxonomy" id="3068"/>
    <lineage>
        <taxon>Eukaryota</taxon>
        <taxon>Viridiplantae</taxon>
        <taxon>Chlorophyta</taxon>
        <taxon>core chlorophytes</taxon>
        <taxon>Chlorophyceae</taxon>
        <taxon>CS clade</taxon>
        <taxon>Chlamydomonadales</taxon>
        <taxon>Volvocaceae</taxon>
        <taxon>Volvox</taxon>
    </lineage>
</organism>
<dbReference type="OrthoDB" id="546540at2759"/>
<feature type="region of interest" description="Disordered" evidence="1">
    <location>
        <begin position="222"/>
        <end position="255"/>
    </location>
</feature>
<dbReference type="GeneID" id="9625065"/>
<dbReference type="KEGG" id="vcn:VOLCADRAFT_106470"/>